<dbReference type="SUPFAM" id="SSF55785">
    <property type="entry name" value="PYP-like sensor domain (PAS domain)"/>
    <property type="match status" value="4"/>
</dbReference>
<dbReference type="CDD" id="cd00075">
    <property type="entry name" value="HATPase"/>
    <property type="match status" value="1"/>
</dbReference>
<dbReference type="Proteomes" id="UP000515806">
    <property type="component" value="Chromosome"/>
</dbReference>
<dbReference type="SMART" id="SM00387">
    <property type="entry name" value="HATPase_c"/>
    <property type="match status" value="1"/>
</dbReference>
<dbReference type="NCBIfam" id="TIGR00229">
    <property type="entry name" value="sensory_box"/>
    <property type="match status" value="2"/>
</dbReference>
<dbReference type="InterPro" id="IPR036097">
    <property type="entry name" value="HisK_dim/P_sf"/>
</dbReference>
<name>A0A7G9QKH2_9SPHI</name>
<dbReference type="Pfam" id="PF08447">
    <property type="entry name" value="PAS_3"/>
    <property type="match status" value="1"/>
</dbReference>
<keyword evidence="5" id="KW-0418">Kinase</keyword>
<feature type="domain" description="CheB-type methylesterase" evidence="11">
    <location>
        <begin position="16"/>
        <end position="205"/>
    </location>
</feature>
<dbReference type="SMART" id="SM00138">
    <property type="entry name" value="MeTrc"/>
    <property type="match status" value="1"/>
</dbReference>
<feature type="active site" evidence="6">
    <location>
        <position position="28"/>
    </location>
</feature>
<keyword evidence="3" id="KW-0597">Phosphoprotein</keyword>
<dbReference type="InterPro" id="IPR036890">
    <property type="entry name" value="HATPase_C_sf"/>
</dbReference>
<dbReference type="CDD" id="cd00082">
    <property type="entry name" value="HisKA"/>
    <property type="match status" value="1"/>
</dbReference>
<feature type="domain" description="PAS" evidence="9">
    <location>
        <begin position="1123"/>
        <end position="1195"/>
    </location>
</feature>
<dbReference type="Pfam" id="PF00512">
    <property type="entry name" value="HisKA"/>
    <property type="match status" value="1"/>
</dbReference>
<organism evidence="13 14">
    <name type="scientific">Pedobacter roseus</name>
    <dbReference type="NCBI Taxonomy" id="336820"/>
    <lineage>
        <taxon>Bacteria</taxon>
        <taxon>Pseudomonadati</taxon>
        <taxon>Bacteroidota</taxon>
        <taxon>Sphingobacteriia</taxon>
        <taxon>Sphingobacteriales</taxon>
        <taxon>Sphingobacteriaceae</taxon>
        <taxon>Pedobacter</taxon>
    </lineage>
</organism>
<evidence type="ECO:0000259" key="10">
    <source>
        <dbReference type="PROSITE" id="PS50113"/>
    </source>
</evidence>
<keyword evidence="4" id="KW-0808">Transferase</keyword>
<evidence type="ECO:0000259" key="11">
    <source>
        <dbReference type="PROSITE" id="PS50122"/>
    </source>
</evidence>
<evidence type="ECO:0000256" key="2">
    <source>
        <dbReference type="ARBA" id="ARBA00012438"/>
    </source>
</evidence>
<dbReference type="SUPFAM" id="SSF52738">
    <property type="entry name" value="Methylesterase CheB, C-terminal domain"/>
    <property type="match status" value="1"/>
</dbReference>
<dbReference type="InterPro" id="IPR035909">
    <property type="entry name" value="CheB_C"/>
</dbReference>
<accession>A0A7G9QKH2</accession>
<dbReference type="GO" id="GO:0006935">
    <property type="term" value="P:chemotaxis"/>
    <property type="evidence" value="ECO:0007669"/>
    <property type="project" value="UniProtKB-UniRule"/>
</dbReference>
<dbReference type="Gene3D" id="1.10.287.130">
    <property type="match status" value="1"/>
</dbReference>
<dbReference type="SUPFAM" id="SSF47384">
    <property type="entry name" value="Homodimeric domain of signal transducing histidine kinase"/>
    <property type="match status" value="1"/>
</dbReference>
<dbReference type="SUPFAM" id="SSF47757">
    <property type="entry name" value="Chemotaxis receptor methyltransferase CheR, N-terminal domain"/>
    <property type="match status" value="1"/>
</dbReference>
<feature type="domain" description="Histidine kinase" evidence="8">
    <location>
        <begin position="1398"/>
        <end position="1612"/>
    </location>
</feature>
<dbReference type="PRINTS" id="PR00996">
    <property type="entry name" value="CHERMTFRASE"/>
</dbReference>
<dbReference type="InterPro" id="IPR000673">
    <property type="entry name" value="Sig_transdc_resp-reg_Me-estase"/>
</dbReference>
<evidence type="ECO:0000256" key="4">
    <source>
        <dbReference type="ARBA" id="ARBA00022679"/>
    </source>
</evidence>
<dbReference type="InterPro" id="IPR001610">
    <property type="entry name" value="PAC"/>
</dbReference>
<dbReference type="RefSeq" id="WP_187594310.1">
    <property type="nucleotide sequence ID" value="NZ_CP060723.1"/>
</dbReference>
<evidence type="ECO:0000256" key="6">
    <source>
        <dbReference type="PROSITE-ProRule" id="PRU00050"/>
    </source>
</evidence>
<dbReference type="PROSITE" id="PS50109">
    <property type="entry name" value="HIS_KIN"/>
    <property type="match status" value="1"/>
</dbReference>
<dbReference type="EC" id="2.7.13.3" evidence="2"/>
<dbReference type="PROSITE" id="PS50112">
    <property type="entry name" value="PAS"/>
    <property type="match status" value="2"/>
</dbReference>
<comment type="catalytic activity">
    <reaction evidence="1">
        <text>ATP + protein L-histidine = ADP + protein N-phospho-L-histidine.</text>
        <dbReference type="EC" id="2.7.13.3"/>
    </reaction>
</comment>
<evidence type="ECO:0000256" key="7">
    <source>
        <dbReference type="SAM" id="Coils"/>
    </source>
</evidence>
<dbReference type="Gene3D" id="3.40.50.180">
    <property type="entry name" value="Methylesterase CheB, C-terminal domain"/>
    <property type="match status" value="1"/>
</dbReference>
<dbReference type="InterPro" id="IPR022642">
    <property type="entry name" value="CheR_C"/>
</dbReference>
<dbReference type="InterPro" id="IPR050903">
    <property type="entry name" value="Bact_Chemotaxis_MeTrfase"/>
</dbReference>
<dbReference type="KEGG" id="proe:H9L23_07120"/>
<evidence type="ECO:0000313" key="13">
    <source>
        <dbReference type="EMBL" id="QNN43847.1"/>
    </source>
</evidence>
<evidence type="ECO:0000259" key="9">
    <source>
        <dbReference type="PROSITE" id="PS50112"/>
    </source>
</evidence>
<evidence type="ECO:0000259" key="8">
    <source>
        <dbReference type="PROSITE" id="PS50109"/>
    </source>
</evidence>
<gene>
    <name evidence="13" type="ORF">H9L23_07120</name>
</gene>
<dbReference type="InterPro" id="IPR005467">
    <property type="entry name" value="His_kinase_dom"/>
</dbReference>
<feature type="active site" evidence="6">
    <location>
        <position position="55"/>
    </location>
</feature>
<evidence type="ECO:0000256" key="5">
    <source>
        <dbReference type="ARBA" id="ARBA00022777"/>
    </source>
</evidence>
<dbReference type="FunFam" id="3.30.565.10:FF:000006">
    <property type="entry name" value="Sensor histidine kinase WalK"/>
    <property type="match status" value="1"/>
</dbReference>
<feature type="coiled-coil region" evidence="7">
    <location>
        <begin position="650"/>
        <end position="719"/>
    </location>
</feature>
<dbReference type="PROSITE" id="PS50113">
    <property type="entry name" value="PAC"/>
    <property type="match status" value="1"/>
</dbReference>
<evidence type="ECO:0000256" key="1">
    <source>
        <dbReference type="ARBA" id="ARBA00000085"/>
    </source>
</evidence>
<feature type="active site" evidence="6">
    <location>
        <position position="147"/>
    </location>
</feature>
<dbReference type="GO" id="GO:0000156">
    <property type="term" value="F:phosphorelay response regulator activity"/>
    <property type="evidence" value="ECO:0007669"/>
    <property type="project" value="InterPro"/>
</dbReference>
<evidence type="ECO:0000259" key="12">
    <source>
        <dbReference type="PROSITE" id="PS50123"/>
    </source>
</evidence>
<keyword evidence="14" id="KW-1185">Reference proteome</keyword>
<dbReference type="GO" id="GO:0000155">
    <property type="term" value="F:phosphorelay sensor kinase activity"/>
    <property type="evidence" value="ECO:0007669"/>
    <property type="project" value="InterPro"/>
</dbReference>
<sequence>MEKKQEKEKQDLVLNKRYDKYIVAIGASAGGLEAIHEFFDHMPANSSFSFVVIQHLSSDYKSLLVELVGKHTHMKVFEAANDMAIQQDCVYIIPNNKLMTLVKGRLRLADKSQVKAPNTAIDHFLYTLAKDKKEKAIAIILSGTGTDGTKGIQSIKENGGMVIVQDPASAKFDGMPNSAIASGNADHVMVPSRMQEELFSYVNEEPVKVLENGKVNEELLDEIFKLVHNSSGNDFNLYKTPTIIRRIGRRMNERGIKKLDRYVAFLRGNEHEVKILAQDFLIGVTKFFRDEQAFKQLSEYALQDIVSRKEDGDVIKIWICACSTGEEAYSVAAMVNDCVDRSGKKIEIKIFASDIDEKSIEIASKGQYPLSVKKEIPAGLFKKYFVQDGKFISVTASLRKQVVFAKHDVIKSPPFIKNDLVTCRNMLIYVNNILQEKILSIFHFSLLPNGYLFLGSSETASSMKAGLTEISGKSKIYQKTGKINYSTYNTYNTGSRTALGQERKKGSNTDIIQSPLEKRLADFLSTDLGYVAVFIDKGYIMQDAVGDYRQYLSLPEQSIELNILKMVPREVSVVLNTGLRKAWKENKKVALKKIRFKDNVFVNISVVPSDPANTNGFTMVVFAEHVLEIVAGKDELALPGFHDATQSEYVFELEAELNETRSNLQMAVEEMETTNEELQSSNEELLSANEELQSSNEELQSLNEELHTLNTEHQLKIKELIELNDDLDNYFRSTDIGQIFLDAGMIIRKFNPAAISMVNLIEADIGRSIEHISNNIKAESFTGDIRKVLLNGQIIEKEVQLKNSTRCLMRIMPYLRKDKRVDGVVISFVDISKITELNNIISGVFNASLNGILAFRAVRDAKHFIVDFECSTFNDSALSILNKNKGELTGARLVKMIPELAVSNLFNKYVGVVENGKVLETELQLSKEQWCQLIAVKMSDGFVATITDISQQKLAEQKLKKNYNELLGTRENLRQLNADLELKVKERTMKLSESEERFNLVSHATNDTIWDWNLAHNTMWRSDNFTSMFGYEKDLETQNIAFWFDKIHPDDRERVKTSVYDAINHNETQWSAQYRLEKADGTYATLLDRGSILLDDLQTPYRMVGSIVDISKLVDTEVKLNSTERKFRKIFESNVIGILFSNTETGRIDDANDIFLKLLGYTRSDFENGNIDWMQITPEAFMPISKISAKLLKEEGFCPPFEKQYLNKDGVPVDVLVGSALLDEEVPNGAVTYVIDISKQKHTEKKRIELQKLIKKQQDEFYSIFKNAPALITIRRGKGLKYEFVNEAFKTFDGGNDYIGHSRIGNGSKFESSELLDIEKRVLQTGETYVANAYRIDQVNKTTGKSVEKWFDIILNPVFSDQGLIDGIAFFGFEVTDLMKAQQATKELMHRKDEFMSIASHELKTPITSIKGFLQFALRMAEQQKFEKIYEFVDKANRQIGKLTALVEDLLDVTKIQAGKMTFNFSDFNIAGVIEDAIDGLQESMHGHDIVQEITDVEVHADRNRIEQVLSNFISNAIKYSPGADKIVVRAKTEQDYLLVSVQDYGIGIPKDKSQFVFDRFFRVEASSHSFSGLGLGLYISAEIVERHGGEIGVNSKEGEGSEFWFKIPLKENSLK</sequence>
<reference evidence="13 14" key="1">
    <citation type="submission" date="2020-08" db="EMBL/GenBank/DDBJ databases">
        <title>Genome sequence of Pedobacter roseus KACC 11594T.</title>
        <authorList>
            <person name="Hyun D.-W."/>
            <person name="Bae J.-W."/>
        </authorList>
    </citation>
    <scope>NUCLEOTIDE SEQUENCE [LARGE SCALE GENOMIC DNA]</scope>
    <source>
        <strain evidence="13 14">KACC 11594</strain>
    </source>
</reference>
<dbReference type="GO" id="GO:0008757">
    <property type="term" value="F:S-adenosylmethionine-dependent methyltransferase activity"/>
    <property type="evidence" value="ECO:0007669"/>
    <property type="project" value="InterPro"/>
</dbReference>
<feature type="domain" description="CheR-type methyltransferase" evidence="12">
    <location>
        <begin position="208"/>
        <end position="459"/>
    </location>
</feature>
<dbReference type="InterPro" id="IPR035965">
    <property type="entry name" value="PAS-like_dom_sf"/>
</dbReference>
<dbReference type="InterPro" id="IPR022641">
    <property type="entry name" value="CheR_N"/>
</dbReference>
<dbReference type="PANTHER" id="PTHR24422">
    <property type="entry name" value="CHEMOTAXIS PROTEIN METHYLTRANSFERASE"/>
    <property type="match status" value="1"/>
</dbReference>
<dbReference type="Pfam" id="PF01339">
    <property type="entry name" value="CheB_methylest"/>
    <property type="match status" value="1"/>
</dbReference>
<dbReference type="InterPro" id="IPR029063">
    <property type="entry name" value="SAM-dependent_MTases_sf"/>
</dbReference>
<feature type="coiled-coil region" evidence="7">
    <location>
        <begin position="956"/>
        <end position="997"/>
    </location>
</feature>
<dbReference type="Gene3D" id="3.40.50.150">
    <property type="entry name" value="Vaccinia Virus protein VP39"/>
    <property type="match status" value="1"/>
</dbReference>
<feature type="domain" description="PAS" evidence="9">
    <location>
        <begin position="994"/>
        <end position="1066"/>
    </location>
</feature>
<dbReference type="CDD" id="cd16434">
    <property type="entry name" value="CheB-CheR_fusion"/>
    <property type="match status" value="1"/>
</dbReference>
<dbReference type="Pfam" id="PF13426">
    <property type="entry name" value="PAS_9"/>
    <property type="match status" value="1"/>
</dbReference>
<protein>
    <recommendedName>
        <fullName evidence="2">histidine kinase</fullName>
        <ecNumber evidence="2">2.7.13.3</ecNumber>
    </recommendedName>
</protein>
<keyword evidence="7" id="KW-0175">Coiled coil</keyword>
<proteinExistence type="predicted"/>
<dbReference type="SMART" id="SM00091">
    <property type="entry name" value="PAS"/>
    <property type="match status" value="3"/>
</dbReference>
<dbReference type="InterPro" id="IPR013655">
    <property type="entry name" value="PAS_fold_3"/>
</dbReference>
<dbReference type="PROSITE" id="PS50122">
    <property type="entry name" value="CHEB"/>
    <property type="match status" value="1"/>
</dbReference>
<dbReference type="GO" id="GO:0005737">
    <property type="term" value="C:cytoplasm"/>
    <property type="evidence" value="ECO:0007669"/>
    <property type="project" value="InterPro"/>
</dbReference>
<dbReference type="InterPro" id="IPR003661">
    <property type="entry name" value="HisK_dim/P_dom"/>
</dbReference>
<evidence type="ECO:0000256" key="3">
    <source>
        <dbReference type="ARBA" id="ARBA00022553"/>
    </source>
</evidence>
<dbReference type="InterPro" id="IPR000014">
    <property type="entry name" value="PAS"/>
</dbReference>
<feature type="domain" description="PAC" evidence="10">
    <location>
        <begin position="1070"/>
        <end position="1122"/>
    </location>
</feature>
<dbReference type="InterPro" id="IPR000700">
    <property type="entry name" value="PAS-assoc_C"/>
</dbReference>
<dbReference type="EMBL" id="CP060723">
    <property type="protein sequence ID" value="QNN43847.1"/>
    <property type="molecule type" value="Genomic_DNA"/>
</dbReference>
<dbReference type="Pfam" id="PF02518">
    <property type="entry name" value="HATPase_c"/>
    <property type="match status" value="1"/>
</dbReference>
<dbReference type="Pfam" id="PF03705">
    <property type="entry name" value="CheR_N"/>
    <property type="match status" value="1"/>
</dbReference>
<dbReference type="SUPFAM" id="SSF55874">
    <property type="entry name" value="ATPase domain of HSP90 chaperone/DNA topoisomerase II/histidine kinase"/>
    <property type="match status" value="1"/>
</dbReference>
<dbReference type="SMART" id="SM00086">
    <property type="entry name" value="PAC"/>
    <property type="match status" value="3"/>
</dbReference>
<dbReference type="Gene3D" id="3.30.565.10">
    <property type="entry name" value="Histidine kinase-like ATPase, C-terminal domain"/>
    <property type="match status" value="1"/>
</dbReference>
<keyword evidence="6" id="KW-0145">Chemotaxis</keyword>
<dbReference type="Pfam" id="PF13596">
    <property type="entry name" value="PAS_10"/>
    <property type="match status" value="1"/>
</dbReference>
<dbReference type="PROSITE" id="PS50123">
    <property type="entry name" value="CHER"/>
    <property type="match status" value="1"/>
</dbReference>
<evidence type="ECO:0000313" key="14">
    <source>
        <dbReference type="Proteomes" id="UP000515806"/>
    </source>
</evidence>
<dbReference type="SMART" id="SM00388">
    <property type="entry name" value="HisKA"/>
    <property type="match status" value="1"/>
</dbReference>
<dbReference type="SUPFAM" id="SSF53335">
    <property type="entry name" value="S-adenosyl-L-methionine-dependent methyltransferases"/>
    <property type="match status" value="1"/>
</dbReference>
<keyword evidence="6" id="KW-0378">Hydrolase</keyword>
<dbReference type="Pfam" id="PF01739">
    <property type="entry name" value="CheR"/>
    <property type="match status" value="1"/>
</dbReference>
<dbReference type="InterPro" id="IPR003594">
    <property type="entry name" value="HATPase_dom"/>
</dbReference>
<dbReference type="PANTHER" id="PTHR24422:SF27">
    <property type="entry name" value="PROTEIN-GLUTAMATE O-METHYLTRANSFERASE"/>
    <property type="match status" value="1"/>
</dbReference>
<dbReference type="InterPro" id="IPR000780">
    <property type="entry name" value="CheR_MeTrfase"/>
</dbReference>
<dbReference type="CDD" id="cd00130">
    <property type="entry name" value="PAS"/>
    <property type="match status" value="2"/>
</dbReference>
<dbReference type="Gene3D" id="3.30.450.20">
    <property type="entry name" value="PAS domain"/>
    <property type="match status" value="5"/>
</dbReference>
<dbReference type="GO" id="GO:0008984">
    <property type="term" value="F:protein-glutamate methylesterase activity"/>
    <property type="evidence" value="ECO:0007669"/>
    <property type="project" value="InterPro"/>
</dbReference>